<dbReference type="InterPro" id="IPR016187">
    <property type="entry name" value="CTDL_fold"/>
</dbReference>
<organism evidence="6 7">
    <name type="scientific">Triplophysa tibetana</name>
    <dbReference type="NCBI Taxonomy" id="1572043"/>
    <lineage>
        <taxon>Eukaryota</taxon>
        <taxon>Metazoa</taxon>
        <taxon>Chordata</taxon>
        <taxon>Craniata</taxon>
        <taxon>Vertebrata</taxon>
        <taxon>Euteleostomi</taxon>
        <taxon>Actinopterygii</taxon>
        <taxon>Neopterygii</taxon>
        <taxon>Teleostei</taxon>
        <taxon>Ostariophysi</taxon>
        <taxon>Cypriniformes</taxon>
        <taxon>Nemacheilidae</taxon>
        <taxon>Triplophysa</taxon>
    </lineage>
</organism>
<dbReference type="InterPro" id="IPR050828">
    <property type="entry name" value="C-type_lectin/matrix_domain"/>
</dbReference>
<feature type="transmembrane region" description="Helical" evidence="4">
    <location>
        <begin position="41"/>
        <end position="65"/>
    </location>
</feature>
<dbReference type="PANTHER" id="PTHR45710">
    <property type="entry name" value="C-TYPE LECTIN DOMAIN-CONTAINING PROTEIN 180"/>
    <property type="match status" value="1"/>
</dbReference>
<evidence type="ECO:0000256" key="3">
    <source>
        <dbReference type="ARBA" id="ARBA00023157"/>
    </source>
</evidence>
<dbReference type="InterPro" id="IPR001304">
    <property type="entry name" value="C-type_lectin-like"/>
</dbReference>
<dbReference type="SMART" id="SM00034">
    <property type="entry name" value="CLECT"/>
    <property type="match status" value="1"/>
</dbReference>
<evidence type="ECO:0000256" key="2">
    <source>
        <dbReference type="ARBA" id="ARBA00022734"/>
    </source>
</evidence>
<keyword evidence="4" id="KW-0472">Membrane</keyword>
<dbReference type="GO" id="GO:0030246">
    <property type="term" value="F:carbohydrate binding"/>
    <property type="evidence" value="ECO:0007669"/>
    <property type="project" value="UniProtKB-KW"/>
</dbReference>
<evidence type="ECO:0000313" key="6">
    <source>
        <dbReference type="EMBL" id="KAA0709976.1"/>
    </source>
</evidence>
<proteinExistence type="predicted"/>
<dbReference type="AlphaFoldDB" id="A0A5A9NM76"/>
<evidence type="ECO:0000259" key="5">
    <source>
        <dbReference type="PROSITE" id="PS50041"/>
    </source>
</evidence>
<accession>A0A5A9NM76</accession>
<dbReference type="InterPro" id="IPR033989">
    <property type="entry name" value="CD209-like_CTLD"/>
</dbReference>
<evidence type="ECO:0000256" key="4">
    <source>
        <dbReference type="SAM" id="Phobius"/>
    </source>
</evidence>
<gene>
    <name evidence="6" type="ORF">E1301_Tti018091</name>
</gene>
<comment type="caution">
    <text evidence="6">The sequence shown here is derived from an EMBL/GenBank/DDBJ whole genome shotgun (WGS) entry which is preliminary data.</text>
</comment>
<feature type="domain" description="C-type lectin" evidence="5">
    <location>
        <begin position="130"/>
        <end position="255"/>
    </location>
</feature>
<name>A0A5A9NM76_9TELE</name>
<keyword evidence="7" id="KW-1185">Reference proteome</keyword>
<keyword evidence="2" id="KW-0430">Lectin</keyword>
<keyword evidence="3" id="KW-1015">Disulfide bond</keyword>
<dbReference type="PROSITE" id="PS50041">
    <property type="entry name" value="C_TYPE_LECTIN_2"/>
    <property type="match status" value="1"/>
</dbReference>
<keyword evidence="4" id="KW-0812">Transmembrane</keyword>
<dbReference type="Gene3D" id="3.10.100.10">
    <property type="entry name" value="Mannose-Binding Protein A, subunit A"/>
    <property type="match status" value="1"/>
</dbReference>
<dbReference type="Proteomes" id="UP000324632">
    <property type="component" value="Chromosome 16"/>
</dbReference>
<sequence length="258" mass="29552">MEAIYENEDFKHSSINTDSHCKGSPTVHQERAVTPSKGTKVLLIVLSVSVVIAVGGLCVLGVLYFNKHADSESWKVQYNMVLRQLSDQDIDNTIMEKNLEELTANFTTVRDQLSFYKAKSCHLSKDGWTVCSRMFYFSPDKQNWSKSRDVCISKGADLVTIKSQEEQDFLVSKIKETHWIGLNDLETEGRWVWVNNQTLEETGVKFWFESRQKEPDNWKVEDPSGENCASLGDGNGNLHTWFDGSCKKQKKFICEKKY</sequence>
<comment type="subcellular location">
    <subcellularLocation>
        <location evidence="1">Cell membrane</location>
        <topology evidence="1">Single-pass type II membrane protein</topology>
    </subcellularLocation>
</comment>
<dbReference type="EMBL" id="SOYY01000016">
    <property type="protein sequence ID" value="KAA0709976.1"/>
    <property type="molecule type" value="Genomic_DNA"/>
</dbReference>
<dbReference type="Pfam" id="PF00059">
    <property type="entry name" value="Lectin_C"/>
    <property type="match status" value="1"/>
</dbReference>
<dbReference type="GO" id="GO:0005886">
    <property type="term" value="C:plasma membrane"/>
    <property type="evidence" value="ECO:0007669"/>
    <property type="project" value="UniProtKB-SubCell"/>
</dbReference>
<dbReference type="PROSITE" id="PS00615">
    <property type="entry name" value="C_TYPE_LECTIN_1"/>
    <property type="match status" value="1"/>
</dbReference>
<dbReference type="PANTHER" id="PTHR45710:SF36">
    <property type="entry name" value="C-TYPE LECTIN DOMAIN-CONTAINING PROTEIN"/>
    <property type="match status" value="1"/>
</dbReference>
<reference evidence="6 7" key="1">
    <citation type="journal article" date="2019" name="Mol. Ecol. Resour.">
        <title>Chromosome-level genome assembly of Triplophysa tibetana, a fish adapted to the harsh high-altitude environment of the Tibetan Plateau.</title>
        <authorList>
            <person name="Yang X."/>
            <person name="Liu H."/>
            <person name="Ma Z."/>
            <person name="Zou Y."/>
            <person name="Zou M."/>
            <person name="Mao Y."/>
            <person name="Li X."/>
            <person name="Wang H."/>
            <person name="Chen T."/>
            <person name="Wang W."/>
            <person name="Yang R."/>
        </authorList>
    </citation>
    <scope>NUCLEOTIDE SEQUENCE [LARGE SCALE GENOMIC DNA]</scope>
    <source>
        <strain evidence="6">TTIB1903HZAU</strain>
        <tissue evidence="6">Muscle</tissue>
    </source>
</reference>
<protein>
    <submittedName>
        <fullName evidence="6">CD209 antigen-like protein C DC-SIGN-related protein 2</fullName>
    </submittedName>
</protein>
<keyword evidence="4" id="KW-1133">Transmembrane helix</keyword>
<dbReference type="CDD" id="cd03590">
    <property type="entry name" value="CLECT_DC-SIGN_like"/>
    <property type="match status" value="1"/>
</dbReference>
<dbReference type="InterPro" id="IPR016186">
    <property type="entry name" value="C-type_lectin-like/link_sf"/>
</dbReference>
<evidence type="ECO:0000256" key="1">
    <source>
        <dbReference type="ARBA" id="ARBA00004401"/>
    </source>
</evidence>
<dbReference type="InterPro" id="IPR018378">
    <property type="entry name" value="C-type_lectin_CS"/>
</dbReference>
<evidence type="ECO:0000313" key="7">
    <source>
        <dbReference type="Proteomes" id="UP000324632"/>
    </source>
</evidence>
<dbReference type="SUPFAM" id="SSF56436">
    <property type="entry name" value="C-type lectin-like"/>
    <property type="match status" value="1"/>
</dbReference>